<comment type="similarity">
    <text evidence="5">Belongs to the 4-toluene sulfonate uptake permease (TSUP) (TC 2.A.102) family.</text>
</comment>
<keyword evidence="3 5" id="KW-1133">Transmembrane helix</keyword>
<feature type="transmembrane region" description="Helical" evidence="5">
    <location>
        <begin position="36"/>
        <end position="57"/>
    </location>
</feature>
<evidence type="ECO:0000313" key="6">
    <source>
        <dbReference type="EMBL" id="MCP3054589.1"/>
    </source>
</evidence>
<evidence type="ECO:0000256" key="2">
    <source>
        <dbReference type="ARBA" id="ARBA00022692"/>
    </source>
</evidence>
<evidence type="ECO:0000256" key="1">
    <source>
        <dbReference type="ARBA" id="ARBA00004141"/>
    </source>
</evidence>
<dbReference type="Proteomes" id="UP001155220">
    <property type="component" value="Unassembled WGS sequence"/>
</dbReference>
<dbReference type="RefSeq" id="WP_253963462.1">
    <property type="nucleotide sequence ID" value="NZ_JALHBS010000031.1"/>
</dbReference>
<evidence type="ECO:0000256" key="4">
    <source>
        <dbReference type="ARBA" id="ARBA00023136"/>
    </source>
</evidence>
<reference evidence="6" key="1">
    <citation type="submission" date="2022-03" db="EMBL/GenBank/DDBJ databases">
        <title>Aurantimonas Liuensis sp. Nov., isolated from the hadal seawater of the Mariana Trench.</title>
        <authorList>
            <person name="Liu R."/>
        </authorList>
    </citation>
    <scope>NUCLEOTIDE SEQUENCE</scope>
    <source>
        <strain evidence="6">LRZ36</strain>
    </source>
</reference>
<accession>A0A9X2HBJ2</accession>
<dbReference type="EMBL" id="JALHBS010000031">
    <property type="protein sequence ID" value="MCP3054589.1"/>
    <property type="molecule type" value="Genomic_DNA"/>
</dbReference>
<sequence length="251" mass="26382">MLSGPLALAGLAVLVLGTSFLSGVFGIAGGMVLMGGLLFLMPVPAAMILHGVTQLAANGWRAVLWWRYIDFWVVARFAAGSAAALGLFSFLLLVPDRATVLICLGLVPFMAFALPQRYAPHARRRGAAEFAGFVGTGLQFVSGVSGPLLDAFLVRMPVDRRIIVASKSACQVLAHGMKLVYFGVIVTAGDGVVSPWLLLMGAGLAVVGTSLARTVLDRITDRQYRTWTKAIVLGIGTVYLVQGLAILAAPG</sequence>
<dbReference type="GO" id="GO:0005886">
    <property type="term" value="C:plasma membrane"/>
    <property type="evidence" value="ECO:0007669"/>
    <property type="project" value="UniProtKB-SubCell"/>
</dbReference>
<keyword evidence="5" id="KW-1003">Cell membrane</keyword>
<evidence type="ECO:0000256" key="3">
    <source>
        <dbReference type="ARBA" id="ARBA00022989"/>
    </source>
</evidence>
<dbReference type="Pfam" id="PF01925">
    <property type="entry name" value="TauE"/>
    <property type="match status" value="1"/>
</dbReference>
<feature type="transmembrane region" description="Helical" evidence="5">
    <location>
        <begin position="127"/>
        <end position="149"/>
    </location>
</feature>
<gene>
    <name evidence="6" type="ORF">MJ956_05450</name>
</gene>
<feature type="transmembrane region" description="Helical" evidence="5">
    <location>
        <begin position="196"/>
        <end position="216"/>
    </location>
</feature>
<keyword evidence="7" id="KW-1185">Reference proteome</keyword>
<feature type="transmembrane region" description="Helical" evidence="5">
    <location>
        <begin position="98"/>
        <end position="115"/>
    </location>
</feature>
<name>A0A9X2HBJ2_9HYPH</name>
<comment type="subcellular location">
    <subcellularLocation>
        <location evidence="5">Cell membrane</location>
        <topology evidence="5">Multi-pass membrane protein</topology>
    </subcellularLocation>
    <subcellularLocation>
        <location evidence="1">Membrane</location>
        <topology evidence="1">Multi-pass membrane protein</topology>
    </subcellularLocation>
</comment>
<protein>
    <recommendedName>
        <fullName evidence="5">Probable membrane transporter protein</fullName>
    </recommendedName>
</protein>
<proteinExistence type="inferred from homology"/>
<evidence type="ECO:0000313" key="7">
    <source>
        <dbReference type="Proteomes" id="UP001155220"/>
    </source>
</evidence>
<dbReference type="InterPro" id="IPR002781">
    <property type="entry name" value="TM_pro_TauE-like"/>
</dbReference>
<keyword evidence="4 5" id="KW-0472">Membrane</keyword>
<evidence type="ECO:0000256" key="5">
    <source>
        <dbReference type="RuleBase" id="RU363041"/>
    </source>
</evidence>
<comment type="caution">
    <text evidence="6">The sequence shown here is derived from an EMBL/GenBank/DDBJ whole genome shotgun (WGS) entry which is preliminary data.</text>
</comment>
<dbReference type="AlphaFoldDB" id="A0A9X2HBJ2"/>
<organism evidence="6 7">
    <name type="scientific">Aurantimonas marianensis</name>
    <dbReference type="NCBI Taxonomy" id="2920428"/>
    <lineage>
        <taxon>Bacteria</taxon>
        <taxon>Pseudomonadati</taxon>
        <taxon>Pseudomonadota</taxon>
        <taxon>Alphaproteobacteria</taxon>
        <taxon>Hyphomicrobiales</taxon>
        <taxon>Aurantimonadaceae</taxon>
        <taxon>Aurantimonas</taxon>
    </lineage>
</organism>
<feature type="transmembrane region" description="Helical" evidence="5">
    <location>
        <begin position="69"/>
        <end position="92"/>
    </location>
</feature>
<feature type="transmembrane region" description="Helical" evidence="5">
    <location>
        <begin position="228"/>
        <end position="249"/>
    </location>
</feature>
<keyword evidence="2 5" id="KW-0812">Transmembrane</keyword>